<dbReference type="PANTHER" id="PTHR30576">
    <property type="entry name" value="COLANIC BIOSYNTHESIS UDP-GLUCOSE LIPID CARRIER TRANSFERASE"/>
    <property type="match status" value="1"/>
</dbReference>
<dbReference type="eggNOG" id="COG1086">
    <property type="taxonomic scope" value="Bacteria"/>
</dbReference>
<keyword evidence="8 9" id="KW-0472">Membrane</keyword>
<keyword evidence="6 9" id="KW-0812">Transmembrane</keyword>
<dbReference type="EMBL" id="CP000386">
    <property type="protein sequence ID" value="ABG03543.1"/>
    <property type="molecule type" value="Genomic_DNA"/>
</dbReference>
<gene>
    <name evidence="11" type="ordered locus">Rxyl_0571</name>
</gene>
<dbReference type="eggNOG" id="COG2148">
    <property type="taxonomic scope" value="Bacteria"/>
</dbReference>
<feature type="transmembrane region" description="Helical" evidence="9">
    <location>
        <begin position="25"/>
        <end position="52"/>
    </location>
</feature>
<keyword evidence="4" id="KW-1003">Cell membrane</keyword>
<dbReference type="Proteomes" id="UP000006637">
    <property type="component" value="Chromosome"/>
</dbReference>
<dbReference type="RefSeq" id="WP_011563561.1">
    <property type="nucleotide sequence ID" value="NC_008148.1"/>
</dbReference>
<organism evidence="11 12">
    <name type="scientific">Rubrobacter xylanophilus (strain DSM 9941 / JCM 11954 / NBRC 16129 / PRD-1)</name>
    <dbReference type="NCBI Taxonomy" id="266117"/>
    <lineage>
        <taxon>Bacteria</taxon>
        <taxon>Bacillati</taxon>
        <taxon>Actinomycetota</taxon>
        <taxon>Rubrobacteria</taxon>
        <taxon>Rubrobacterales</taxon>
        <taxon>Rubrobacteraceae</taxon>
        <taxon>Rubrobacter</taxon>
    </lineage>
</organism>
<dbReference type="GO" id="GO:0005886">
    <property type="term" value="C:plasma membrane"/>
    <property type="evidence" value="ECO:0007669"/>
    <property type="project" value="UniProtKB-SubCell"/>
</dbReference>
<dbReference type="GO" id="GO:0000271">
    <property type="term" value="P:polysaccharide biosynthetic process"/>
    <property type="evidence" value="ECO:0007669"/>
    <property type="project" value="InterPro"/>
</dbReference>
<feature type="domain" description="Bacterial sugar transferase" evidence="10">
    <location>
        <begin position="289"/>
        <end position="480"/>
    </location>
</feature>
<dbReference type="InterPro" id="IPR017472">
    <property type="entry name" value="Undecaprenyl-P_galact_Ptfrase"/>
</dbReference>
<protein>
    <submittedName>
        <fullName evidence="11">Undecaprenyl-phosphate galactosephosphotransferase</fullName>
        <ecNumber evidence="11">2.7.8.6</ecNumber>
    </submittedName>
</protein>
<feature type="transmembrane region" description="Helical" evidence="9">
    <location>
        <begin position="97"/>
        <end position="115"/>
    </location>
</feature>
<feature type="transmembrane region" description="Helical" evidence="9">
    <location>
        <begin position="294"/>
        <end position="315"/>
    </location>
</feature>
<dbReference type="AlphaFoldDB" id="Q1AYI5"/>
<dbReference type="NCBIfam" id="TIGR03025">
    <property type="entry name" value="EPS_sugtrans"/>
    <property type="match status" value="1"/>
</dbReference>
<dbReference type="HOGENOM" id="CLU_024920_3_5_11"/>
<evidence type="ECO:0000256" key="3">
    <source>
        <dbReference type="ARBA" id="ARBA00006464"/>
    </source>
</evidence>
<evidence type="ECO:0000256" key="9">
    <source>
        <dbReference type="SAM" id="Phobius"/>
    </source>
</evidence>
<evidence type="ECO:0000256" key="7">
    <source>
        <dbReference type="ARBA" id="ARBA00022989"/>
    </source>
</evidence>
<dbReference type="GO" id="GO:0047360">
    <property type="term" value="F:undecaprenyl-phosphate galactose phosphotransferase activity"/>
    <property type="evidence" value="ECO:0007669"/>
    <property type="project" value="UniProtKB-EC"/>
</dbReference>
<evidence type="ECO:0000313" key="11">
    <source>
        <dbReference type="EMBL" id="ABG03543.1"/>
    </source>
</evidence>
<feature type="transmembrane region" description="Helical" evidence="9">
    <location>
        <begin position="121"/>
        <end position="140"/>
    </location>
</feature>
<dbReference type="NCBIfam" id="TIGR03022">
    <property type="entry name" value="WbaP_sugtrans"/>
    <property type="match status" value="1"/>
</dbReference>
<dbReference type="PANTHER" id="PTHR30576:SF4">
    <property type="entry name" value="UNDECAPRENYL-PHOSPHATE GALACTOSE PHOSPHOTRANSFERASE"/>
    <property type="match status" value="1"/>
</dbReference>
<dbReference type="Pfam" id="PF02397">
    <property type="entry name" value="Bac_transf"/>
    <property type="match status" value="1"/>
</dbReference>
<evidence type="ECO:0000256" key="4">
    <source>
        <dbReference type="ARBA" id="ARBA00022475"/>
    </source>
</evidence>
<comment type="similarity">
    <text evidence="3">Belongs to the bacterial sugar transferase family.</text>
</comment>
<evidence type="ECO:0000256" key="1">
    <source>
        <dbReference type="ARBA" id="ARBA00004141"/>
    </source>
</evidence>
<feature type="transmembrane region" description="Helical" evidence="9">
    <location>
        <begin position="58"/>
        <end position="76"/>
    </location>
</feature>
<dbReference type="Gene3D" id="3.40.50.720">
    <property type="entry name" value="NAD(P)-binding Rossmann-like Domain"/>
    <property type="match status" value="1"/>
</dbReference>
<dbReference type="KEGG" id="rxy:Rxyl_0571"/>
<reference evidence="11 12" key="1">
    <citation type="submission" date="2006-06" db="EMBL/GenBank/DDBJ databases">
        <title>Complete sequence of Rubrobacter xylanophilus DSM 9941.</title>
        <authorList>
            <consortium name="US DOE Joint Genome Institute"/>
            <person name="Copeland A."/>
            <person name="Lucas S."/>
            <person name="Lapidus A."/>
            <person name="Barry K."/>
            <person name="Detter J.C."/>
            <person name="Glavina del Rio T."/>
            <person name="Hammon N."/>
            <person name="Israni S."/>
            <person name="Dalin E."/>
            <person name="Tice H."/>
            <person name="Pitluck S."/>
            <person name="Munk A.C."/>
            <person name="Brettin T."/>
            <person name="Bruce D."/>
            <person name="Han C."/>
            <person name="Tapia R."/>
            <person name="Gilna P."/>
            <person name="Schmutz J."/>
            <person name="Larimer F."/>
            <person name="Land M."/>
            <person name="Hauser L."/>
            <person name="Kyrpides N."/>
            <person name="Lykidis A."/>
            <person name="da Costa M.S."/>
            <person name="Rainey F.A."/>
            <person name="Empadinhas N."/>
            <person name="Jolivet E."/>
            <person name="Battista J.R."/>
            <person name="Richardson P."/>
        </authorList>
    </citation>
    <scope>NUCLEOTIDE SEQUENCE [LARGE SCALE GENOMIC DNA]</scope>
    <source>
        <strain evidence="12">DSM 9941 / NBRC 16129 / PRD-1</strain>
    </source>
</reference>
<evidence type="ECO:0000256" key="6">
    <source>
        <dbReference type="ARBA" id="ARBA00022692"/>
    </source>
</evidence>
<dbReference type="PhylomeDB" id="Q1AYI5"/>
<dbReference type="OrthoDB" id="9808602at2"/>
<name>Q1AYI5_RUBXD</name>
<keyword evidence="5 11" id="KW-0808">Transferase</keyword>
<comment type="subcellular location">
    <subcellularLocation>
        <location evidence="2">Cell membrane</location>
    </subcellularLocation>
    <subcellularLocation>
        <location evidence="1">Membrane</location>
        <topology evidence="1">Multi-pass membrane protein</topology>
    </subcellularLocation>
</comment>
<evidence type="ECO:0000256" key="5">
    <source>
        <dbReference type="ARBA" id="ARBA00022679"/>
    </source>
</evidence>
<dbReference type="Pfam" id="PF13727">
    <property type="entry name" value="CoA_binding_3"/>
    <property type="match status" value="1"/>
</dbReference>
<keyword evidence="7 9" id="KW-1133">Transmembrane helix</keyword>
<dbReference type="EC" id="2.7.8.6" evidence="11"/>
<keyword evidence="12" id="KW-1185">Reference proteome</keyword>
<accession>Q1AYI5</accession>
<dbReference type="InterPro" id="IPR003362">
    <property type="entry name" value="Bact_transf"/>
</dbReference>
<evidence type="ECO:0000259" key="10">
    <source>
        <dbReference type="Pfam" id="PF02397"/>
    </source>
</evidence>
<evidence type="ECO:0000313" key="12">
    <source>
        <dbReference type="Proteomes" id="UP000006637"/>
    </source>
</evidence>
<evidence type="ECO:0000256" key="2">
    <source>
        <dbReference type="ARBA" id="ARBA00004236"/>
    </source>
</evidence>
<sequence>MEAEAALPEGLLGRGIRERLGRQPVAVLVLVASDVALALLMWSAAIALRYLWLGSLPLMGLTLSGVAANTVVWVLLRAGRGLYPGYGLDQVQELKRQTYATLSAFAIHLCGAFVLQLGDSISRLVFVSGFAGLLVAAPFGRHFAKWALMRAGLWGRPVLVVGASGDGERLIGDLRREWGMGFRPVAVFDDDFVPEGGAVEGVPYGGGLREARALAQERKVGTLVVAMDHSRQERAVEIMREASSVFRHVIFIPQLNAVTNSATEARYLSGTLGLEVKHNLLDPWAVRAKRALDLLLAAALTVVLSPLILLIALLIKLDSPGPVIYGHVRLGAGNTSFRCWKFRTMYEDADRLLHEHLLKNEHLRIEWELNQKLRNDPRVTRIGRFLRKTSLDELPQIWNVIKGEMSLVGPRPIVDSEVVRYGETYDLYRRVKPGISGLWQVSGRNDTSYSERVGLDVHYIMNWSVWLDLIILARTVRCVLLRKGAY</sequence>
<dbReference type="STRING" id="266117.Rxyl_0571"/>
<evidence type="ECO:0000256" key="8">
    <source>
        <dbReference type="ARBA" id="ARBA00023136"/>
    </source>
</evidence>
<proteinExistence type="inferred from homology"/>
<dbReference type="InterPro" id="IPR017475">
    <property type="entry name" value="EPS_sugar_tfrase"/>
</dbReference>